<keyword evidence="4" id="KW-1185">Reference proteome</keyword>
<proteinExistence type="predicted"/>
<feature type="signal peptide" evidence="2">
    <location>
        <begin position="1"/>
        <end position="21"/>
    </location>
</feature>
<feature type="chain" id="PRO_5040467603" evidence="2">
    <location>
        <begin position="22"/>
        <end position="145"/>
    </location>
</feature>
<evidence type="ECO:0000256" key="1">
    <source>
        <dbReference type="SAM" id="MobiDB-lite"/>
    </source>
</evidence>
<protein>
    <submittedName>
        <fullName evidence="3">Uncharacterized protein</fullName>
    </submittedName>
</protein>
<dbReference type="KEGG" id="clup:CLUP02_15042"/>
<name>A0A9Q8WNA9_9PEZI</name>
<evidence type="ECO:0000256" key="2">
    <source>
        <dbReference type="SAM" id="SignalP"/>
    </source>
</evidence>
<organism evidence="3 4">
    <name type="scientific">Colletotrichum lupini</name>
    <dbReference type="NCBI Taxonomy" id="145971"/>
    <lineage>
        <taxon>Eukaryota</taxon>
        <taxon>Fungi</taxon>
        <taxon>Dikarya</taxon>
        <taxon>Ascomycota</taxon>
        <taxon>Pezizomycotina</taxon>
        <taxon>Sordariomycetes</taxon>
        <taxon>Hypocreomycetidae</taxon>
        <taxon>Glomerellales</taxon>
        <taxon>Glomerellaceae</taxon>
        <taxon>Colletotrichum</taxon>
        <taxon>Colletotrichum acutatum species complex</taxon>
    </lineage>
</organism>
<dbReference type="RefSeq" id="XP_049151112.1">
    <property type="nucleotide sequence ID" value="XM_049293966.1"/>
</dbReference>
<keyword evidence="2" id="KW-0732">Signal</keyword>
<dbReference type="GeneID" id="73348976"/>
<reference evidence="3" key="1">
    <citation type="journal article" date="2021" name="Mol. Plant Microbe Interact.">
        <title>Complete Genome Sequence of the Plant-Pathogenic Fungus Colletotrichum lupini.</title>
        <authorList>
            <person name="Baroncelli R."/>
            <person name="Pensec F."/>
            <person name="Da Lio D."/>
            <person name="Boufleur T."/>
            <person name="Vicente I."/>
            <person name="Sarrocco S."/>
            <person name="Picot A."/>
            <person name="Baraldi E."/>
            <person name="Sukno S."/>
            <person name="Thon M."/>
            <person name="Le Floch G."/>
        </authorList>
    </citation>
    <scope>NUCLEOTIDE SEQUENCE</scope>
    <source>
        <strain evidence="3">IMI 504893</strain>
    </source>
</reference>
<dbReference type="AlphaFoldDB" id="A0A9Q8WNA9"/>
<feature type="non-terminal residue" evidence="3">
    <location>
        <position position="1"/>
    </location>
</feature>
<feature type="compositionally biased region" description="Basic and acidic residues" evidence="1">
    <location>
        <begin position="127"/>
        <end position="137"/>
    </location>
</feature>
<dbReference type="EMBL" id="CP019480">
    <property type="protein sequence ID" value="UQC89511.1"/>
    <property type="molecule type" value="Genomic_DNA"/>
</dbReference>
<dbReference type="Proteomes" id="UP000830671">
    <property type="component" value="Chromosome 8"/>
</dbReference>
<evidence type="ECO:0000313" key="3">
    <source>
        <dbReference type="EMBL" id="UQC89511.1"/>
    </source>
</evidence>
<gene>
    <name evidence="3" type="ORF">CLUP02_15042</name>
</gene>
<evidence type="ECO:0000313" key="4">
    <source>
        <dbReference type="Proteomes" id="UP000830671"/>
    </source>
</evidence>
<accession>A0A9Q8WNA9</accession>
<feature type="region of interest" description="Disordered" evidence="1">
    <location>
        <begin position="118"/>
        <end position="145"/>
    </location>
</feature>
<sequence>QALLSHYRWLCLFLLLQVASCVGLQLHDTTNPVHSPTPMLVRSQTLQLSSSTPGAAHHMLMFTPHAPCSLYARSVGRSVNLANLMQDAATYLCLYPYQEETAPQHSTAQHRVSVHYPYAVQTQQRRGQQERDRARDGARRKRHTT</sequence>